<feature type="domain" description="FAD-binding FR-type" evidence="8">
    <location>
        <begin position="32"/>
        <end position="134"/>
    </location>
</feature>
<dbReference type="InterPro" id="IPR001041">
    <property type="entry name" value="2Fe-2S_ferredoxin-type"/>
</dbReference>
<dbReference type="Gene3D" id="2.40.30.10">
    <property type="entry name" value="Translation factors"/>
    <property type="match status" value="1"/>
</dbReference>
<proteinExistence type="predicted"/>
<dbReference type="GO" id="GO:0016491">
    <property type="term" value="F:oxidoreductase activity"/>
    <property type="evidence" value="ECO:0007669"/>
    <property type="project" value="UniProtKB-KW"/>
</dbReference>
<evidence type="ECO:0000256" key="6">
    <source>
        <dbReference type="ARBA" id="ARBA00023014"/>
    </source>
</evidence>
<evidence type="ECO:0000256" key="3">
    <source>
        <dbReference type="ARBA" id="ARBA00022723"/>
    </source>
</evidence>
<dbReference type="Gene3D" id="3.10.20.30">
    <property type="match status" value="1"/>
</dbReference>
<keyword evidence="3" id="KW-0479">Metal-binding</keyword>
<accession>A0A5P2H9S4</accession>
<name>A0A5P2H9S4_9BURK</name>
<feature type="domain" description="2Fe-2S ferredoxin-type" evidence="7">
    <location>
        <begin position="268"/>
        <end position="351"/>
    </location>
</feature>
<dbReference type="SUPFAM" id="SSF54292">
    <property type="entry name" value="2Fe-2S ferredoxin-like"/>
    <property type="match status" value="1"/>
</dbReference>
<dbReference type="InterPro" id="IPR039261">
    <property type="entry name" value="FNR_nucleotide-bd"/>
</dbReference>
<protein>
    <submittedName>
        <fullName evidence="9">Oxidoreductase</fullName>
    </submittedName>
</protein>
<evidence type="ECO:0000259" key="8">
    <source>
        <dbReference type="PROSITE" id="PS51384"/>
    </source>
</evidence>
<dbReference type="Gene3D" id="3.40.50.80">
    <property type="entry name" value="Nucleotide-binding domain of ferredoxin-NADP reductase (FNR) module"/>
    <property type="match status" value="1"/>
</dbReference>
<dbReference type="EMBL" id="CP044067">
    <property type="protein sequence ID" value="QET04822.1"/>
    <property type="molecule type" value="Genomic_DNA"/>
</dbReference>
<dbReference type="PROSITE" id="PS51384">
    <property type="entry name" value="FAD_FR"/>
    <property type="match status" value="1"/>
</dbReference>
<dbReference type="OrthoDB" id="544091at2"/>
<dbReference type="Pfam" id="PF00111">
    <property type="entry name" value="Fer2"/>
    <property type="match status" value="1"/>
</dbReference>
<evidence type="ECO:0000256" key="1">
    <source>
        <dbReference type="ARBA" id="ARBA00022630"/>
    </source>
</evidence>
<dbReference type="GO" id="GO:0046872">
    <property type="term" value="F:metal ion binding"/>
    <property type="evidence" value="ECO:0007669"/>
    <property type="project" value="UniProtKB-KW"/>
</dbReference>
<keyword evidence="5" id="KW-0408">Iron</keyword>
<dbReference type="InterPro" id="IPR036010">
    <property type="entry name" value="2Fe-2S_ferredoxin-like_sf"/>
</dbReference>
<dbReference type="PRINTS" id="PR00409">
    <property type="entry name" value="PHDIOXRDTASE"/>
</dbReference>
<sequence>MNAPIAEHIAARIAPGSASDSAQDSAPTDSAPTHLELVLRQVRMEATGINSYEFVDPEGHELPAFTAGAHIDVHIAPGVVRQYSLCNSPEERHRYVVAVLRDEAGRGGSRGMHEALRVPHRVRVSVPRNHFPLADDAKKIILLAGGIGVTPLKAMVHSLEAKWIAYALHYCAKGPQYAAFEAELRHIARIGQIHCHFDGGNPKNGLNIAKLLKHSEPDTHIYYCGPAGFMQACADATAHWPQALVHCEHFKAPVKAPSPDGEASTQGYRVELVRSGRTLTVTPGQNLAEALQEAGTPLETSCSSGLCGTCKVRHLGGEIDHQDFILDEGERESFMTPCVSRGCGGTLVLDL</sequence>
<dbReference type="CDD" id="cd00207">
    <property type="entry name" value="fer2"/>
    <property type="match status" value="1"/>
</dbReference>
<dbReference type="InterPro" id="IPR050415">
    <property type="entry name" value="MRET"/>
</dbReference>
<evidence type="ECO:0000256" key="4">
    <source>
        <dbReference type="ARBA" id="ARBA00023002"/>
    </source>
</evidence>
<evidence type="ECO:0000256" key="5">
    <source>
        <dbReference type="ARBA" id="ARBA00023004"/>
    </source>
</evidence>
<dbReference type="InterPro" id="IPR006058">
    <property type="entry name" value="2Fe2S_fd_BS"/>
</dbReference>
<evidence type="ECO:0000313" key="10">
    <source>
        <dbReference type="Proteomes" id="UP000322822"/>
    </source>
</evidence>
<dbReference type="PROSITE" id="PS51085">
    <property type="entry name" value="2FE2S_FER_2"/>
    <property type="match status" value="1"/>
</dbReference>
<reference evidence="9 10" key="1">
    <citation type="submission" date="2019-09" db="EMBL/GenBank/DDBJ databases">
        <title>FDA dAtabase for Regulatory Grade micrObial Sequences (FDA-ARGOS): Supporting development and validation of Infectious Disease Dx tests.</title>
        <authorList>
            <person name="Sciortino C."/>
            <person name="Tallon L."/>
            <person name="Sadzewicz L."/>
            <person name="Vavikolanu K."/>
            <person name="Mehta A."/>
            <person name="Aluvathingal J."/>
            <person name="Nadendla S."/>
            <person name="Nandy P."/>
            <person name="Geyer C."/>
            <person name="Yan Y."/>
            <person name="Sichtig H."/>
        </authorList>
    </citation>
    <scope>NUCLEOTIDE SEQUENCE [LARGE SCALE GENOMIC DNA]</scope>
    <source>
        <strain evidence="9 10">FDAARGOS_664</strain>
    </source>
</reference>
<dbReference type="Proteomes" id="UP000322822">
    <property type="component" value="Chromosome 2"/>
</dbReference>
<dbReference type="SUPFAM" id="SSF52343">
    <property type="entry name" value="Ferredoxin reductase-like, C-terminal NADP-linked domain"/>
    <property type="match status" value="1"/>
</dbReference>
<keyword evidence="2" id="KW-0001">2Fe-2S</keyword>
<dbReference type="CDD" id="cd06185">
    <property type="entry name" value="PDR_like"/>
    <property type="match status" value="1"/>
</dbReference>
<keyword evidence="1" id="KW-0285">Flavoprotein</keyword>
<organism evidence="9 10">
    <name type="scientific">Cupriavidus pauculus</name>
    <dbReference type="NCBI Taxonomy" id="82633"/>
    <lineage>
        <taxon>Bacteria</taxon>
        <taxon>Pseudomonadati</taxon>
        <taxon>Pseudomonadota</taxon>
        <taxon>Betaproteobacteria</taxon>
        <taxon>Burkholderiales</taxon>
        <taxon>Burkholderiaceae</taxon>
        <taxon>Cupriavidus</taxon>
    </lineage>
</organism>
<dbReference type="GO" id="GO:0051537">
    <property type="term" value="F:2 iron, 2 sulfur cluster binding"/>
    <property type="evidence" value="ECO:0007669"/>
    <property type="project" value="UniProtKB-KW"/>
</dbReference>
<dbReference type="InterPro" id="IPR012675">
    <property type="entry name" value="Beta-grasp_dom_sf"/>
</dbReference>
<dbReference type="SUPFAM" id="SSF63380">
    <property type="entry name" value="Riboflavin synthase domain-like"/>
    <property type="match status" value="1"/>
</dbReference>
<dbReference type="InterPro" id="IPR017938">
    <property type="entry name" value="Riboflavin_synthase-like_b-brl"/>
</dbReference>
<gene>
    <name evidence="9" type="ORF">FOB72_22340</name>
</gene>
<evidence type="ECO:0000313" key="9">
    <source>
        <dbReference type="EMBL" id="QET04822.1"/>
    </source>
</evidence>
<dbReference type="PANTHER" id="PTHR47354:SF1">
    <property type="entry name" value="CARNITINE MONOOXYGENASE REDUCTASE SUBUNIT"/>
    <property type="match status" value="1"/>
</dbReference>
<dbReference type="PANTHER" id="PTHR47354">
    <property type="entry name" value="NADH OXIDOREDUCTASE HCR"/>
    <property type="match status" value="1"/>
</dbReference>
<dbReference type="RefSeq" id="WP_150374885.1">
    <property type="nucleotide sequence ID" value="NZ_CP044067.1"/>
</dbReference>
<evidence type="ECO:0000259" key="7">
    <source>
        <dbReference type="PROSITE" id="PS51085"/>
    </source>
</evidence>
<keyword evidence="4" id="KW-0560">Oxidoreductase</keyword>
<dbReference type="InterPro" id="IPR017927">
    <property type="entry name" value="FAD-bd_FR_type"/>
</dbReference>
<evidence type="ECO:0000256" key="2">
    <source>
        <dbReference type="ARBA" id="ARBA00022714"/>
    </source>
</evidence>
<keyword evidence="6" id="KW-0411">Iron-sulfur</keyword>
<dbReference type="PROSITE" id="PS00197">
    <property type="entry name" value="2FE2S_FER_1"/>
    <property type="match status" value="1"/>
</dbReference>
<dbReference type="AlphaFoldDB" id="A0A5P2H9S4"/>